<gene>
    <name evidence="2" type="ORF">PVT01_000034200</name>
</gene>
<organism evidence="2 3">
    <name type="scientific">Plasmodium vivax</name>
    <name type="common">malaria parasite P. vivax</name>
    <dbReference type="NCBI Taxonomy" id="5855"/>
    <lineage>
        <taxon>Eukaryota</taxon>
        <taxon>Sar</taxon>
        <taxon>Alveolata</taxon>
        <taxon>Apicomplexa</taxon>
        <taxon>Aconoidasida</taxon>
        <taxon>Haemosporida</taxon>
        <taxon>Plasmodiidae</taxon>
        <taxon>Plasmodium</taxon>
        <taxon>Plasmodium (Plasmodium)</taxon>
    </lineage>
</organism>
<evidence type="ECO:0000313" key="3">
    <source>
        <dbReference type="Proteomes" id="UP000196402"/>
    </source>
</evidence>
<feature type="region of interest" description="Disordered" evidence="1">
    <location>
        <begin position="182"/>
        <end position="207"/>
    </location>
</feature>
<evidence type="ECO:0000256" key="1">
    <source>
        <dbReference type="SAM" id="MobiDB-lite"/>
    </source>
</evidence>
<dbReference type="VEuPathDB" id="PlasmoDB:PVPAM_080008300"/>
<sequence length="220" mass="25970">MAKSIYTYVNEFPKFESEVSAIPDNSISSYQSDCQSFIDDKLSSYSDIKDAFLNRCAKIVKHLEDKKSTPEFKPAFCKYINYWLYDTLKDKNPFSSDTLLNAFYDKIKKISDCKTYKKHIDKEVYDELTELYKLHDHLIKYKKESIKGQGYEEHSSNEDKKCSVKMQYLTPFTSFGSWLRPRLPGSKNKTKKLEKRMQELQNTADVRNSRYKLPYHSSYP</sequence>
<dbReference type="VEuPathDB" id="PlasmoDB:PVX_067690"/>
<dbReference type="EMBL" id="FLYH01000062">
    <property type="protein sequence ID" value="SCA59697.1"/>
    <property type="molecule type" value="Genomic_DNA"/>
</dbReference>
<protein>
    <recommendedName>
        <fullName evidence="4">VIR protein</fullName>
    </recommendedName>
</protein>
<dbReference type="VEuPathDB" id="PlasmoDB:PVP01_0007040"/>
<dbReference type="VEuPathDB" id="PlasmoDB:PVW1_050044000"/>
<dbReference type="AlphaFoldDB" id="A0A1G4E6B9"/>
<evidence type="ECO:0000313" key="2">
    <source>
        <dbReference type="EMBL" id="SCA59697.1"/>
    </source>
</evidence>
<reference evidence="2 3" key="1">
    <citation type="submission" date="2016-07" db="EMBL/GenBank/DDBJ databases">
        <authorList>
            <consortium name="Pathogen Informatics"/>
        </authorList>
    </citation>
    <scope>NUCLEOTIDE SEQUENCE [LARGE SCALE GENOMIC DNA]</scope>
</reference>
<proteinExistence type="predicted"/>
<name>A0A1G4E6B9_PLAVI</name>
<evidence type="ECO:0008006" key="4">
    <source>
        <dbReference type="Google" id="ProtNLM"/>
    </source>
</evidence>
<accession>A0A1G4E6B9</accession>
<dbReference type="Proteomes" id="UP000196402">
    <property type="component" value="Unassembled WGS sequence"/>
</dbReference>